<comment type="caution">
    <text evidence="2">The sequence shown here is derived from an EMBL/GenBank/DDBJ whole genome shotgun (WGS) entry which is preliminary data.</text>
</comment>
<reference evidence="2" key="2">
    <citation type="submission" date="2021-04" db="EMBL/GenBank/DDBJ databases">
        <authorList>
            <person name="Dong X."/>
        </authorList>
    </citation>
    <scope>NUCLEOTIDE SEQUENCE</scope>
    <source>
        <strain evidence="2">LLY</strain>
    </source>
</reference>
<dbReference type="PANTHER" id="PTHR33930">
    <property type="entry name" value="ALKYL HYDROPEROXIDE REDUCTASE AHPD"/>
    <property type="match status" value="1"/>
</dbReference>
<proteinExistence type="predicted"/>
<protein>
    <submittedName>
        <fullName evidence="2">Carboxymuconolactone decarboxylase family protein</fullName>
    </submittedName>
</protein>
<dbReference type="InterPro" id="IPR004675">
    <property type="entry name" value="AhpD_core"/>
</dbReference>
<dbReference type="PANTHER" id="PTHR33930:SF8">
    <property type="entry name" value="4-CARBOXYMUCONOLACTONE DECARBOXYLASE"/>
    <property type="match status" value="1"/>
</dbReference>
<keyword evidence="3" id="KW-1185">Reference proteome</keyword>
<dbReference type="SUPFAM" id="SSF69118">
    <property type="entry name" value="AhpD-like"/>
    <property type="match status" value="1"/>
</dbReference>
<sequence length="98" mass="10823">MTFLDDKMPEASKAFGDLRSAIFRANALDIKTKELIAVASAVLMRCEKCVKIHSERAKEKGATEEEIAESISIAMFIAAGSQLHWTDAYDEILDGTEE</sequence>
<evidence type="ECO:0000259" key="1">
    <source>
        <dbReference type="Pfam" id="PF02627"/>
    </source>
</evidence>
<dbReference type="EMBL" id="JAGSOI010000009">
    <property type="protein sequence ID" value="MCM1986147.1"/>
    <property type="molecule type" value="Genomic_DNA"/>
</dbReference>
<name>A0A9E4ZEF8_9EURY</name>
<gene>
    <name evidence="2" type="ORF">KDK67_03835</name>
</gene>
<dbReference type="InterPro" id="IPR029032">
    <property type="entry name" value="AhpD-like"/>
</dbReference>
<dbReference type="Proteomes" id="UP001056766">
    <property type="component" value="Unassembled WGS sequence"/>
</dbReference>
<organism evidence="2 3">
    <name type="scientific">Methanococcoides seepicolus</name>
    <dbReference type="NCBI Taxonomy" id="2828780"/>
    <lineage>
        <taxon>Archaea</taxon>
        <taxon>Methanobacteriati</taxon>
        <taxon>Methanobacteriota</taxon>
        <taxon>Stenosarchaea group</taxon>
        <taxon>Methanomicrobia</taxon>
        <taxon>Methanosarcinales</taxon>
        <taxon>Methanosarcinaceae</taxon>
        <taxon>Methanococcoides</taxon>
    </lineage>
</organism>
<reference evidence="2" key="1">
    <citation type="journal article" date="2021" name="mSystems">
        <title>Bacteria and Archaea Synergistically Convert Glycine Betaine to Biogenic Methane in the Formosa Cold Seep of the South China Sea.</title>
        <authorList>
            <person name="Li L."/>
            <person name="Zhang W."/>
            <person name="Zhang S."/>
            <person name="Song L."/>
            <person name="Sun Q."/>
            <person name="Zhang H."/>
            <person name="Xiang H."/>
            <person name="Dong X."/>
        </authorList>
    </citation>
    <scope>NUCLEOTIDE SEQUENCE</scope>
    <source>
        <strain evidence="2">LLY</strain>
    </source>
</reference>
<dbReference type="NCBIfam" id="TIGR00778">
    <property type="entry name" value="ahpD_dom"/>
    <property type="match status" value="1"/>
</dbReference>
<dbReference type="Pfam" id="PF02627">
    <property type="entry name" value="CMD"/>
    <property type="match status" value="1"/>
</dbReference>
<dbReference type="InterPro" id="IPR003779">
    <property type="entry name" value="CMD-like"/>
</dbReference>
<evidence type="ECO:0000313" key="2">
    <source>
        <dbReference type="EMBL" id="MCM1986147.1"/>
    </source>
</evidence>
<feature type="domain" description="Carboxymuconolactone decarboxylase-like" evidence="1">
    <location>
        <begin position="9"/>
        <end position="82"/>
    </location>
</feature>
<accession>A0A9E4ZEF8</accession>
<dbReference type="GO" id="GO:0051920">
    <property type="term" value="F:peroxiredoxin activity"/>
    <property type="evidence" value="ECO:0007669"/>
    <property type="project" value="InterPro"/>
</dbReference>
<dbReference type="RefSeq" id="WP_250867514.1">
    <property type="nucleotide sequence ID" value="NZ_JAGSOI010000009.1"/>
</dbReference>
<evidence type="ECO:0000313" key="3">
    <source>
        <dbReference type="Proteomes" id="UP001056766"/>
    </source>
</evidence>
<dbReference type="AlphaFoldDB" id="A0A9E4ZEF8"/>
<dbReference type="Gene3D" id="1.20.1290.10">
    <property type="entry name" value="AhpD-like"/>
    <property type="match status" value="1"/>
</dbReference>